<dbReference type="Pfam" id="PF03959">
    <property type="entry name" value="FSH1"/>
    <property type="match status" value="1"/>
</dbReference>
<gene>
    <name evidence="4" type="primary">FUS5_1</name>
    <name evidence="4" type="ORF">LSUE1_G002220</name>
</gene>
<dbReference type="GO" id="GO:0005737">
    <property type="term" value="C:cytoplasm"/>
    <property type="evidence" value="ECO:0007669"/>
    <property type="project" value="TreeGrafter"/>
</dbReference>
<evidence type="ECO:0000313" key="4">
    <source>
        <dbReference type="EMBL" id="TVY82190.1"/>
    </source>
</evidence>
<dbReference type="PANTHER" id="PTHR48070:SF3">
    <property type="entry name" value="ESTERASE DBAE-RELATED"/>
    <property type="match status" value="1"/>
</dbReference>
<dbReference type="OrthoDB" id="414698at2759"/>
<evidence type="ECO:0000256" key="2">
    <source>
        <dbReference type="ARBA" id="ARBA00022801"/>
    </source>
</evidence>
<dbReference type="InterPro" id="IPR005645">
    <property type="entry name" value="FSH-like_dom"/>
</dbReference>
<evidence type="ECO:0000259" key="3">
    <source>
        <dbReference type="Pfam" id="PF03959"/>
    </source>
</evidence>
<dbReference type="SUPFAM" id="SSF53474">
    <property type="entry name" value="alpha/beta-Hydrolases"/>
    <property type="match status" value="1"/>
</dbReference>
<keyword evidence="2" id="KW-0378">Hydrolase</keyword>
<dbReference type="AlphaFoldDB" id="A0A8T9CE48"/>
<dbReference type="InterPro" id="IPR029058">
    <property type="entry name" value="AB_hydrolase_fold"/>
</dbReference>
<organism evidence="4 5">
    <name type="scientific">Lachnellula suecica</name>
    <dbReference type="NCBI Taxonomy" id="602035"/>
    <lineage>
        <taxon>Eukaryota</taxon>
        <taxon>Fungi</taxon>
        <taxon>Dikarya</taxon>
        <taxon>Ascomycota</taxon>
        <taxon>Pezizomycotina</taxon>
        <taxon>Leotiomycetes</taxon>
        <taxon>Helotiales</taxon>
        <taxon>Lachnaceae</taxon>
        <taxon>Lachnellula</taxon>
    </lineage>
</organism>
<dbReference type="Proteomes" id="UP000469558">
    <property type="component" value="Unassembled WGS sequence"/>
</dbReference>
<dbReference type="EMBL" id="QGMK01000357">
    <property type="protein sequence ID" value="TVY82190.1"/>
    <property type="molecule type" value="Genomic_DNA"/>
</dbReference>
<accession>A0A8T9CE48</accession>
<comment type="similarity">
    <text evidence="1">Belongs to the LovG family.</text>
</comment>
<comment type="caution">
    <text evidence="4">The sequence shown here is derived from an EMBL/GenBank/DDBJ whole genome shotgun (WGS) entry which is preliminary data.</text>
</comment>
<feature type="domain" description="Serine hydrolase" evidence="3">
    <location>
        <begin position="9"/>
        <end position="209"/>
    </location>
</feature>
<keyword evidence="5" id="KW-1185">Reference proteome</keyword>
<dbReference type="PANTHER" id="PTHR48070">
    <property type="entry name" value="ESTERASE OVCA2"/>
    <property type="match status" value="1"/>
</dbReference>
<name>A0A8T9CE48_9HELO</name>
<sequence length="230" mass="25818">MAPPEHKLPAILCLHGSGVNVEIFRLQTVRLQNALSNSFEFVFLNGPVEAPAGAGILPIFEGCEPFFRWKKTGDNIYEKDLDKETRDYLQKEMKKRDDWVGILGFSQGGRVAAGLLMEQEEEQKADMYGDEGGFKFGVFTMTPAPPMTALAHRESPELIKTPSLHVVGMQDHWYDSSIAMQSDYFDSKTSKLIEIDIGHRLPTADADTKMIAREILRMYKETTGIEGKLS</sequence>
<dbReference type="GO" id="GO:0016787">
    <property type="term" value="F:hydrolase activity"/>
    <property type="evidence" value="ECO:0007669"/>
    <property type="project" value="UniProtKB-KW"/>
</dbReference>
<dbReference type="GO" id="GO:0005634">
    <property type="term" value="C:nucleus"/>
    <property type="evidence" value="ECO:0007669"/>
    <property type="project" value="TreeGrafter"/>
</dbReference>
<dbReference type="InterPro" id="IPR050593">
    <property type="entry name" value="LovG"/>
</dbReference>
<dbReference type="GO" id="GO:0044550">
    <property type="term" value="P:secondary metabolite biosynthetic process"/>
    <property type="evidence" value="ECO:0007669"/>
    <property type="project" value="TreeGrafter"/>
</dbReference>
<reference evidence="4 5" key="1">
    <citation type="submission" date="2018-05" db="EMBL/GenBank/DDBJ databases">
        <title>Genome sequencing and assembly of the regulated plant pathogen Lachnellula willkommii and related sister species for the development of diagnostic species identification markers.</title>
        <authorList>
            <person name="Giroux E."/>
            <person name="Bilodeau G."/>
        </authorList>
    </citation>
    <scope>NUCLEOTIDE SEQUENCE [LARGE SCALE GENOMIC DNA]</scope>
    <source>
        <strain evidence="4 5">CBS 268.59</strain>
    </source>
</reference>
<proteinExistence type="inferred from homology"/>
<evidence type="ECO:0000256" key="1">
    <source>
        <dbReference type="ARBA" id="ARBA00005863"/>
    </source>
</evidence>
<evidence type="ECO:0000313" key="5">
    <source>
        <dbReference type="Proteomes" id="UP000469558"/>
    </source>
</evidence>
<dbReference type="Gene3D" id="3.40.50.1820">
    <property type="entry name" value="alpha/beta hydrolase"/>
    <property type="match status" value="1"/>
</dbReference>
<protein>
    <submittedName>
        <fullName evidence="4">Esterase FUS5</fullName>
    </submittedName>
</protein>